<proteinExistence type="predicted"/>
<evidence type="ECO:0000313" key="4">
    <source>
        <dbReference type="Proteomes" id="UP001159428"/>
    </source>
</evidence>
<feature type="compositionally biased region" description="Polar residues" evidence="1">
    <location>
        <begin position="978"/>
        <end position="995"/>
    </location>
</feature>
<dbReference type="Pfam" id="PF12733">
    <property type="entry name" value="Cadherin-like"/>
    <property type="match status" value="2"/>
</dbReference>
<dbReference type="GO" id="GO:0006511">
    <property type="term" value="P:ubiquitin-dependent protein catabolic process"/>
    <property type="evidence" value="ECO:0007669"/>
    <property type="project" value="TreeGrafter"/>
</dbReference>
<feature type="region of interest" description="Disordered" evidence="1">
    <location>
        <begin position="455"/>
        <end position="475"/>
    </location>
</feature>
<evidence type="ECO:0000313" key="3">
    <source>
        <dbReference type="EMBL" id="CAH3128648.1"/>
    </source>
</evidence>
<dbReference type="SUPFAM" id="SSF49599">
    <property type="entry name" value="TRAF domain-like"/>
    <property type="match status" value="1"/>
</dbReference>
<reference evidence="3 4" key="1">
    <citation type="submission" date="2022-05" db="EMBL/GenBank/DDBJ databases">
        <authorList>
            <consortium name="Genoscope - CEA"/>
            <person name="William W."/>
        </authorList>
    </citation>
    <scope>NUCLEOTIDE SEQUENCE [LARGE SCALE GENOMIC DNA]</scope>
</reference>
<feature type="compositionally biased region" description="Polar residues" evidence="1">
    <location>
        <begin position="1002"/>
        <end position="1034"/>
    </location>
</feature>
<feature type="domain" description="Cadherin-like beta-sandwich-like" evidence="2">
    <location>
        <begin position="8"/>
        <end position="93"/>
    </location>
</feature>
<dbReference type="InterPro" id="IPR013083">
    <property type="entry name" value="Znf_RING/FYVE/PHD"/>
</dbReference>
<evidence type="ECO:0000256" key="1">
    <source>
        <dbReference type="SAM" id="MobiDB-lite"/>
    </source>
</evidence>
<dbReference type="InterPro" id="IPR011990">
    <property type="entry name" value="TPR-like_helical_dom_sf"/>
</dbReference>
<dbReference type="GO" id="GO:0000209">
    <property type="term" value="P:protein polyubiquitination"/>
    <property type="evidence" value="ECO:0007669"/>
    <property type="project" value="TreeGrafter"/>
</dbReference>
<dbReference type="Proteomes" id="UP001159428">
    <property type="component" value="Unassembled WGS sequence"/>
</dbReference>
<dbReference type="InterPro" id="IPR051438">
    <property type="entry name" value="RNF_E3_ubiq-protein_ligase"/>
</dbReference>
<feature type="compositionally biased region" description="Low complexity" evidence="1">
    <location>
        <begin position="917"/>
        <end position="939"/>
    </location>
</feature>
<protein>
    <recommendedName>
        <fullName evidence="2">Cadherin-like beta-sandwich-like domain-containing protein</fullName>
    </recommendedName>
</protein>
<accession>A0AAU9WWU6</accession>
<dbReference type="EMBL" id="CALNXJ010000023">
    <property type="protein sequence ID" value="CAH3128648.1"/>
    <property type="molecule type" value="Genomic_DNA"/>
</dbReference>
<dbReference type="Gene3D" id="3.30.40.10">
    <property type="entry name" value="Zinc/RING finger domain, C3HC4 (zinc finger)"/>
    <property type="match status" value="1"/>
</dbReference>
<dbReference type="Gene3D" id="1.25.40.10">
    <property type="entry name" value="Tetratricopeptide repeat domain"/>
    <property type="match status" value="2"/>
</dbReference>
<feature type="compositionally biased region" description="Basic and acidic residues" evidence="1">
    <location>
        <begin position="859"/>
        <end position="869"/>
    </location>
</feature>
<gene>
    <name evidence="3" type="ORF">PMEA_00013046</name>
</gene>
<feature type="domain" description="Cadherin-like beta-sandwich-like" evidence="2">
    <location>
        <begin position="102"/>
        <end position="187"/>
    </location>
</feature>
<name>A0AAU9WWU6_9CNID</name>
<evidence type="ECO:0000259" key="2">
    <source>
        <dbReference type="Pfam" id="PF12733"/>
    </source>
</evidence>
<feature type="region of interest" description="Disordered" evidence="1">
    <location>
        <begin position="859"/>
        <end position="1044"/>
    </location>
</feature>
<dbReference type="SUPFAM" id="SSF48452">
    <property type="entry name" value="TPR-like"/>
    <property type="match status" value="1"/>
</dbReference>
<dbReference type="SUPFAM" id="SSF57850">
    <property type="entry name" value="RING/U-box"/>
    <property type="match status" value="1"/>
</dbReference>
<dbReference type="InterPro" id="IPR025883">
    <property type="entry name" value="Cadherin-like_domain"/>
</dbReference>
<dbReference type="GO" id="GO:0061630">
    <property type="term" value="F:ubiquitin protein ligase activity"/>
    <property type="evidence" value="ECO:0007669"/>
    <property type="project" value="TreeGrafter"/>
</dbReference>
<comment type="caution">
    <text evidence="3">The sequence shown here is derived from an EMBL/GenBank/DDBJ whole genome shotgun (WGS) entry which is preliminary data.</text>
</comment>
<feature type="compositionally biased region" description="Gly residues" evidence="1">
    <location>
        <begin position="953"/>
        <end position="975"/>
    </location>
</feature>
<dbReference type="PANTHER" id="PTHR46016:SF1">
    <property type="entry name" value="RING-TYPE DOMAIN-CONTAINING PROTEIN"/>
    <property type="match status" value="1"/>
</dbReference>
<dbReference type="AlphaFoldDB" id="A0AAU9WWU6"/>
<organism evidence="3 4">
    <name type="scientific">Pocillopora meandrina</name>
    <dbReference type="NCBI Taxonomy" id="46732"/>
    <lineage>
        <taxon>Eukaryota</taxon>
        <taxon>Metazoa</taxon>
        <taxon>Cnidaria</taxon>
        <taxon>Anthozoa</taxon>
        <taxon>Hexacorallia</taxon>
        <taxon>Scleractinia</taxon>
        <taxon>Astrocoeniina</taxon>
        <taxon>Pocilloporidae</taxon>
        <taxon>Pocillopora</taxon>
    </lineage>
</organism>
<dbReference type="PANTHER" id="PTHR46016">
    <property type="entry name" value="ZINC FINGER, RING/FYVE/PHD-TYPE"/>
    <property type="match status" value="1"/>
</dbReference>
<sequence length="1197" mass="130693">MDNADLEKLSISPGKLTPKFHHNTTEYAVTLGSDVGQIKVDPLTSDSGASYSISGSGGGKTVPLKEGEVTPVKIEVTAEDGSTIKNYFIHVTRLSASDASLSELKLSVGLLSPNFASNITNYSAFVPFSCSSVEVTPAVADKKTAVKVNGTESKKPTALKYGDTVVEVEVTSPDVSNKKTYVVVISRLRLPRPITFSDERQKLRFQCPVCLGILYRPKSIKGSDPKHVFCKRCIDELTRTSKVDPLDGSPLADVWRMDEFELDKELSSQQVFCVYKHWGCNAEVELCDLGSHLQKCDFRPVEVEKSGELVPAKDLEEKSKEASKGCPDCNRPVRSSELEEHKTYMCTSKHTNTGVKHKSEIRTWEKKLQMETSEKSADKLVKTAEEQIKECFKVLPRHGNAGHYDGEISPLRYLEKAAEWFATAIKLSPKKADLHFQLGQVLEEEHYVQDVYGIKPQKSSDDDDEMDFNMKSKESSKEDDIQAICEMRGAGQNAPLALQLKAIDEEYHYLLDQGQSDRADYVQKLYAWKSKQATQNKTAQLASNEEESLGKAYLKYLDALVNGADNHLYNLHVGRMLLLQSKPEEAVSRLQVAVGLKPTNLEARFYLGLALSQQKDGPGKRKDEAVKYLSEGIEHMLNQMTLDANDPGKENERWQQINLSSNNLARPDNIQWLQGCGLLSNVCKQMTKPPSGVMSRVNVLHAAAMLASYVLSHLVARGDTYHQAEWVLYETHFALLQMKLDDAKAVGNQKSGEISSFCENLSALLNCSVIPPGKQVLELKEKTCQQAVLLQSCNSRALYRLGDAQLSLYDNDDPTSANAKQTLKDAELSYRASIELEGSSSIGGEAPVKITEQRWFKEQEAKKEAEKKTAAAGGTPQKTASSQAGKAASPAGRGGNQAGRGSSTPTRGKPAVGGRGSSPSTRGGTAAAKAPAGGTRGKTSPTKPASTAVRGATTGGRGAATGGRGAATGGRGAARGGSTLTTNKPSAHKSGTCSPTKPLALSKQSSQTKPVAQSPTTPSTPVKPATTNPTTEQKPSGPPNKPCYNARLGLARVLMRKGSDSISEAHKFYEEVISMAPSVHDAYIELADSLIKSDPMKAVDTYSKYPFKEPLTFDDAYIYGEMVRLLMKNQKYDDPRLGPSMISLGKVMGLTVLEKYVETLDKTFKYSKLLKQVYAGVHSKSVDDPDLQQFFKFKCWV</sequence>
<keyword evidence="4" id="KW-1185">Reference proteome</keyword>